<evidence type="ECO:0000256" key="5">
    <source>
        <dbReference type="RuleBase" id="RU362028"/>
    </source>
</evidence>
<dbReference type="GO" id="GO:0000455">
    <property type="term" value="P:enzyme-directed rRNA pseudouridine synthesis"/>
    <property type="evidence" value="ECO:0007669"/>
    <property type="project" value="TreeGrafter"/>
</dbReference>
<dbReference type="PROSITE" id="PS50889">
    <property type="entry name" value="S4"/>
    <property type="match status" value="1"/>
</dbReference>
<dbReference type="CDD" id="cd00165">
    <property type="entry name" value="S4"/>
    <property type="match status" value="1"/>
</dbReference>
<evidence type="ECO:0000256" key="4">
    <source>
        <dbReference type="PROSITE-ProRule" id="PRU00182"/>
    </source>
</evidence>
<dbReference type="InterPro" id="IPR006224">
    <property type="entry name" value="PsdUridine_synth_RluA-like_CS"/>
</dbReference>
<comment type="function">
    <text evidence="5">Responsible for synthesis of pseudouridine from uracil.</text>
</comment>
<feature type="domain" description="RNA-binding S4" evidence="6">
    <location>
        <begin position="22"/>
        <end position="112"/>
    </location>
</feature>
<name>A0A1F7EZZ8_UNCRA</name>
<dbReference type="PANTHER" id="PTHR21600">
    <property type="entry name" value="MITOCHONDRIAL RNA PSEUDOURIDINE SYNTHASE"/>
    <property type="match status" value="1"/>
</dbReference>
<dbReference type="InterPro" id="IPR006145">
    <property type="entry name" value="PsdUridine_synth_RsuA/RluA"/>
</dbReference>
<evidence type="ECO:0000256" key="3">
    <source>
        <dbReference type="PIRSR" id="PIRSR606225-1"/>
    </source>
</evidence>
<gene>
    <name evidence="7" type="ORF">A2519_00490</name>
</gene>
<accession>A0A1F7EZZ8</accession>
<evidence type="ECO:0000256" key="2">
    <source>
        <dbReference type="ARBA" id="ARBA00023235"/>
    </source>
</evidence>
<dbReference type="InterPro" id="IPR002942">
    <property type="entry name" value="S4_RNA-bd"/>
</dbReference>
<dbReference type="GO" id="GO:0120159">
    <property type="term" value="F:rRNA pseudouridine synthase activity"/>
    <property type="evidence" value="ECO:0007669"/>
    <property type="project" value="UniProtKB-ARBA"/>
</dbReference>
<keyword evidence="4" id="KW-0694">RNA-binding</keyword>
<feature type="active site" evidence="3">
    <location>
        <position position="135"/>
    </location>
</feature>
<dbReference type="PROSITE" id="PS01129">
    <property type="entry name" value="PSI_RLU"/>
    <property type="match status" value="1"/>
</dbReference>
<dbReference type="SUPFAM" id="SSF55174">
    <property type="entry name" value="Alpha-L RNA-binding motif"/>
    <property type="match status" value="1"/>
</dbReference>
<dbReference type="InterPro" id="IPR006225">
    <property type="entry name" value="PsdUridine_synth_RluC/D"/>
</dbReference>
<sequence length="318" mass="36480">MSNNPVRPMIFEKEINNRFAGMRLDLYLAEKYTYHTRNVWQAIIRDGRVSINGKKAKAALKLPRDSVLAYDLGDWEERPVNTDYAVLFDDEHLLIINKPPNIPVHTSGKYINNTLIKLLRRDFPAYELNLINRLDRETSGIIMLGKSLVARKHLGLQFRHKQVKKTYIAYVFGEVAEDRFSIDAPIAEDVSTVVRIRMGIDPERGLAAQTDFEVIRRKNGFTKLYCYPITGRTNQIRVHMAHKGHPLVGDKLYSGNDDDFLQFIEKGNTPEVLARVIMERQALHAHRLVFTHPTTEQLVEINAPEPADMAAFEAQRMG</sequence>
<dbReference type="Gene3D" id="3.30.2350.10">
    <property type="entry name" value="Pseudouridine synthase"/>
    <property type="match status" value="1"/>
</dbReference>
<dbReference type="EMBL" id="MFYX01000157">
    <property type="protein sequence ID" value="OGJ99963.1"/>
    <property type="molecule type" value="Genomic_DNA"/>
</dbReference>
<evidence type="ECO:0000313" key="8">
    <source>
        <dbReference type="Proteomes" id="UP000179243"/>
    </source>
</evidence>
<dbReference type="NCBIfam" id="TIGR00005">
    <property type="entry name" value="rluA_subfam"/>
    <property type="match status" value="1"/>
</dbReference>
<dbReference type="Pfam" id="PF01479">
    <property type="entry name" value="S4"/>
    <property type="match status" value="1"/>
</dbReference>
<dbReference type="Gene3D" id="3.10.290.10">
    <property type="entry name" value="RNA-binding S4 domain"/>
    <property type="match status" value="1"/>
</dbReference>
<comment type="catalytic activity">
    <reaction evidence="5">
        <text>a uridine in RNA = a pseudouridine in RNA</text>
        <dbReference type="Rhea" id="RHEA:48348"/>
        <dbReference type="Rhea" id="RHEA-COMP:12068"/>
        <dbReference type="Rhea" id="RHEA-COMP:12069"/>
        <dbReference type="ChEBI" id="CHEBI:65314"/>
        <dbReference type="ChEBI" id="CHEBI:65315"/>
    </reaction>
</comment>
<dbReference type="EC" id="5.4.99.-" evidence="5"/>
<organism evidence="7 8">
    <name type="scientific">Candidatus Raymondbacteria bacterium RIFOXYD12_FULL_49_13</name>
    <dbReference type="NCBI Taxonomy" id="1817890"/>
    <lineage>
        <taxon>Bacteria</taxon>
        <taxon>Raymondiibacteriota</taxon>
    </lineage>
</organism>
<comment type="caution">
    <text evidence="7">The sequence shown here is derived from an EMBL/GenBank/DDBJ whole genome shotgun (WGS) entry which is preliminary data.</text>
</comment>
<dbReference type="InterPro" id="IPR050188">
    <property type="entry name" value="RluA_PseudoU_synthase"/>
</dbReference>
<evidence type="ECO:0000259" key="6">
    <source>
        <dbReference type="SMART" id="SM00363"/>
    </source>
</evidence>
<dbReference type="Proteomes" id="UP000179243">
    <property type="component" value="Unassembled WGS sequence"/>
</dbReference>
<dbReference type="GO" id="GO:0003723">
    <property type="term" value="F:RNA binding"/>
    <property type="evidence" value="ECO:0007669"/>
    <property type="project" value="UniProtKB-KW"/>
</dbReference>
<reference evidence="7 8" key="1">
    <citation type="journal article" date="2016" name="Nat. Commun.">
        <title>Thousands of microbial genomes shed light on interconnected biogeochemical processes in an aquifer system.</title>
        <authorList>
            <person name="Anantharaman K."/>
            <person name="Brown C.T."/>
            <person name="Hug L.A."/>
            <person name="Sharon I."/>
            <person name="Castelle C.J."/>
            <person name="Probst A.J."/>
            <person name="Thomas B.C."/>
            <person name="Singh A."/>
            <person name="Wilkins M.J."/>
            <person name="Karaoz U."/>
            <person name="Brodie E.L."/>
            <person name="Williams K.H."/>
            <person name="Hubbard S.S."/>
            <person name="Banfield J.F."/>
        </authorList>
    </citation>
    <scope>NUCLEOTIDE SEQUENCE [LARGE SCALE GENOMIC DNA]</scope>
</reference>
<dbReference type="CDD" id="cd02869">
    <property type="entry name" value="PseudoU_synth_RluA_like"/>
    <property type="match status" value="1"/>
</dbReference>
<dbReference type="PANTHER" id="PTHR21600:SF87">
    <property type="entry name" value="RNA PSEUDOURIDYLATE SYNTHASE DOMAIN-CONTAINING PROTEIN 1"/>
    <property type="match status" value="1"/>
</dbReference>
<dbReference type="SUPFAM" id="SSF55120">
    <property type="entry name" value="Pseudouridine synthase"/>
    <property type="match status" value="1"/>
</dbReference>
<dbReference type="Pfam" id="PF00849">
    <property type="entry name" value="PseudoU_synth_2"/>
    <property type="match status" value="1"/>
</dbReference>
<proteinExistence type="inferred from homology"/>
<evidence type="ECO:0000313" key="7">
    <source>
        <dbReference type="EMBL" id="OGJ99963.1"/>
    </source>
</evidence>
<comment type="similarity">
    <text evidence="1 5">Belongs to the pseudouridine synthase RluA family.</text>
</comment>
<dbReference type="SMART" id="SM00363">
    <property type="entry name" value="S4"/>
    <property type="match status" value="1"/>
</dbReference>
<keyword evidence="2 5" id="KW-0413">Isomerase</keyword>
<evidence type="ECO:0000256" key="1">
    <source>
        <dbReference type="ARBA" id="ARBA00010876"/>
    </source>
</evidence>
<dbReference type="InterPro" id="IPR036986">
    <property type="entry name" value="S4_RNA-bd_sf"/>
</dbReference>
<dbReference type="AlphaFoldDB" id="A0A1F7EZZ8"/>
<dbReference type="InterPro" id="IPR020103">
    <property type="entry name" value="PsdUridine_synth_cat_dom_sf"/>
</dbReference>
<protein>
    <recommendedName>
        <fullName evidence="5">Pseudouridine synthase</fullName>
        <ecNumber evidence="5">5.4.99.-</ecNumber>
    </recommendedName>
</protein>